<feature type="compositionally biased region" description="Polar residues" evidence="1">
    <location>
        <begin position="81"/>
        <end position="97"/>
    </location>
</feature>
<sequence>MKKTLTVLAFSLAQAAMVSAFAQTPATNPGASPSRADVKAGASAANADKVNQFEDKPGAGTGARSRADVKAERNAGAEQLRANTEVPTPGTSSQPNLKNPKAMTAEEKAQRRADRKAKREARRAKHAHSTANATRPADGGAGTGLGESATGSGTMSK</sequence>
<evidence type="ECO:0000256" key="1">
    <source>
        <dbReference type="SAM" id="MobiDB-lite"/>
    </source>
</evidence>
<organism evidence="3 4">
    <name type="scientific">Noviherbaspirillum pedocola</name>
    <dbReference type="NCBI Taxonomy" id="2801341"/>
    <lineage>
        <taxon>Bacteria</taxon>
        <taxon>Pseudomonadati</taxon>
        <taxon>Pseudomonadota</taxon>
        <taxon>Betaproteobacteria</taxon>
        <taxon>Burkholderiales</taxon>
        <taxon>Oxalobacteraceae</taxon>
        <taxon>Noviherbaspirillum</taxon>
    </lineage>
</organism>
<comment type="caution">
    <text evidence="3">The sequence shown here is derived from an EMBL/GenBank/DDBJ whole genome shotgun (WGS) entry which is preliminary data.</text>
</comment>
<gene>
    <name evidence="3" type="ORF">JJB74_03225</name>
</gene>
<dbReference type="RefSeq" id="WP_200590355.1">
    <property type="nucleotide sequence ID" value="NZ_JAEPBG010000001.1"/>
</dbReference>
<feature type="compositionally biased region" description="Basic and acidic residues" evidence="1">
    <location>
        <begin position="65"/>
        <end position="75"/>
    </location>
</feature>
<evidence type="ECO:0000256" key="2">
    <source>
        <dbReference type="SAM" id="SignalP"/>
    </source>
</evidence>
<name>A0A934W5V5_9BURK</name>
<keyword evidence="4" id="KW-1185">Reference proteome</keyword>
<proteinExistence type="predicted"/>
<keyword evidence="2" id="KW-0732">Signal</keyword>
<feature type="chain" id="PRO_5037956116" evidence="2">
    <location>
        <begin position="23"/>
        <end position="157"/>
    </location>
</feature>
<feature type="region of interest" description="Disordered" evidence="1">
    <location>
        <begin position="23"/>
        <end position="157"/>
    </location>
</feature>
<evidence type="ECO:0000313" key="3">
    <source>
        <dbReference type="EMBL" id="MBK4733618.1"/>
    </source>
</evidence>
<feature type="signal peptide" evidence="2">
    <location>
        <begin position="1"/>
        <end position="22"/>
    </location>
</feature>
<feature type="compositionally biased region" description="Basic residues" evidence="1">
    <location>
        <begin position="113"/>
        <end position="128"/>
    </location>
</feature>
<dbReference type="EMBL" id="JAEPBG010000001">
    <property type="protein sequence ID" value="MBK4733618.1"/>
    <property type="molecule type" value="Genomic_DNA"/>
</dbReference>
<reference evidence="3" key="1">
    <citation type="submission" date="2021-01" db="EMBL/GenBank/DDBJ databases">
        <title>Genome sequence of strain Noviherbaspirillum sp. DKR-6.</title>
        <authorList>
            <person name="Chaudhary D.K."/>
        </authorList>
    </citation>
    <scope>NUCLEOTIDE SEQUENCE</scope>
    <source>
        <strain evidence="3">DKR-6</strain>
    </source>
</reference>
<evidence type="ECO:0000313" key="4">
    <source>
        <dbReference type="Proteomes" id="UP000622890"/>
    </source>
</evidence>
<protein>
    <submittedName>
        <fullName evidence="3">Uncharacterized protein</fullName>
    </submittedName>
</protein>
<dbReference type="Proteomes" id="UP000622890">
    <property type="component" value="Unassembled WGS sequence"/>
</dbReference>
<dbReference type="AlphaFoldDB" id="A0A934W5V5"/>
<accession>A0A934W5V5</accession>